<organism evidence="1 2">
    <name type="scientific">Verminephrobacter eiseniae (strain EF01-2)</name>
    <dbReference type="NCBI Taxonomy" id="391735"/>
    <lineage>
        <taxon>Bacteria</taxon>
        <taxon>Pseudomonadati</taxon>
        <taxon>Pseudomonadota</taxon>
        <taxon>Betaproteobacteria</taxon>
        <taxon>Burkholderiales</taxon>
        <taxon>Comamonadaceae</taxon>
        <taxon>Verminephrobacter</taxon>
    </lineage>
</organism>
<dbReference type="KEGG" id="vei:Veis_3962"/>
<proteinExistence type="predicted"/>
<accession>A1WPW2</accession>
<dbReference type="HOGENOM" id="CLU_2248923_0_0_4"/>
<protein>
    <submittedName>
        <fullName evidence="1">Uncharacterized protein</fullName>
    </submittedName>
</protein>
<evidence type="ECO:0000313" key="2">
    <source>
        <dbReference type="Proteomes" id="UP000000374"/>
    </source>
</evidence>
<sequence>MRLAHAKRVRKSQFRARCRQCTASRSREHRRFPFGLRILRILRIGAVPLAHGCWRAQGSSPRAARMHVKHAGAGVILASRAMTTRSERLRMGDKAILHYRSTSF</sequence>
<dbReference type="Proteomes" id="UP000000374">
    <property type="component" value="Chromosome"/>
</dbReference>
<name>A1WPW2_VEREI</name>
<dbReference type="STRING" id="391735.Veis_3962"/>
<dbReference type="EMBL" id="CP000542">
    <property type="protein sequence ID" value="ABM59669.1"/>
    <property type="molecule type" value="Genomic_DNA"/>
</dbReference>
<gene>
    <name evidence="1" type="ordered locus">Veis_3962</name>
</gene>
<evidence type="ECO:0000313" key="1">
    <source>
        <dbReference type="EMBL" id="ABM59669.1"/>
    </source>
</evidence>
<keyword evidence="2" id="KW-1185">Reference proteome</keyword>
<dbReference type="AlphaFoldDB" id="A1WPW2"/>
<reference evidence="2" key="1">
    <citation type="submission" date="2006-12" db="EMBL/GenBank/DDBJ databases">
        <title>Complete sequence of chromosome 1 of Verminephrobacter eiseniae EF01-2.</title>
        <authorList>
            <person name="Copeland A."/>
            <person name="Lucas S."/>
            <person name="Lapidus A."/>
            <person name="Barry K."/>
            <person name="Detter J.C."/>
            <person name="Glavina del Rio T."/>
            <person name="Dalin E."/>
            <person name="Tice H."/>
            <person name="Pitluck S."/>
            <person name="Chertkov O."/>
            <person name="Brettin T."/>
            <person name="Bruce D."/>
            <person name="Han C."/>
            <person name="Tapia R."/>
            <person name="Gilna P."/>
            <person name="Schmutz J."/>
            <person name="Larimer F."/>
            <person name="Land M."/>
            <person name="Hauser L."/>
            <person name="Kyrpides N."/>
            <person name="Kim E."/>
            <person name="Stahl D."/>
            <person name="Richardson P."/>
        </authorList>
    </citation>
    <scope>NUCLEOTIDE SEQUENCE [LARGE SCALE GENOMIC DNA]</scope>
    <source>
        <strain evidence="2">EF01-2</strain>
    </source>
</reference>